<name>A0AAN8A1L3_9PEZI</name>
<dbReference type="Proteomes" id="UP001310594">
    <property type="component" value="Unassembled WGS sequence"/>
</dbReference>
<comment type="caution">
    <text evidence="2">The sequence shown here is derived from an EMBL/GenBank/DDBJ whole genome shotgun (WGS) entry which is preliminary data.</text>
</comment>
<dbReference type="Pfam" id="PF11312">
    <property type="entry name" value="Methyltransf_34"/>
    <property type="match status" value="1"/>
</dbReference>
<organism evidence="2 3">
    <name type="scientific">Elasticomyces elasticus</name>
    <dbReference type="NCBI Taxonomy" id="574655"/>
    <lineage>
        <taxon>Eukaryota</taxon>
        <taxon>Fungi</taxon>
        <taxon>Dikarya</taxon>
        <taxon>Ascomycota</taxon>
        <taxon>Pezizomycotina</taxon>
        <taxon>Dothideomycetes</taxon>
        <taxon>Dothideomycetidae</taxon>
        <taxon>Mycosphaerellales</taxon>
        <taxon>Teratosphaeriaceae</taxon>
        <taxon>Elasticomyces</taxon>
    </lineage>
</organism>
<evidence type="ECO:0000313" key="3">
    <source>
        <dbReference type="Proteomes" id="UP001310594"/>
    </source>
</evidence>
<gene>
    <name evidence="2" type="ORF">LTR97_008957</name>
</gene>
<accession>A0AAN8A1L3</accession>
<evidence type="ECO:0008006" key="4">
    <source>
        <dbReference type="Google" id="ProtNLM"/>
    </source>
</evidence>
<dbReference type="AlphaFoldDB" id="A0AAN8A1L3"/>
<feature type="region of interest" description="Disordered" evidence="1">
    <location>
        <begin position="1"/>
        <end position="21"/>
    </location>
</feature>
<feature type="compositionally biased region" description="Basic and acidic residues" evidence="1">
    <location>
        <begin position="1"/>
        <end position="13"/>
    </location>
</feature>
<sequence>MPHSEACGRECKGTKHRASKPSAYKIKQAKKAIKAKQDETAGSDETGNSVAFELQQKCLNIFRDALPPSVDDTAVLQEVKGHLFNRDFDAAFGKEEYLRVYASRWSPARAVGFLQILADVQHHVLGRQTDLDQLEIVCLGGGAGGEVVALAGWWATMLESVPETALKARFVDIAAWDRTVAALHKHCVTAPELSKYASATAREANHALLPEDKSSCKFLQQDVLSWQDPSILSIITPTTKLVTLFFVLNELYSASIPKTQRLLAQLTSAMPSGSFLLVVDSPGSYSTVSIKGTEKQYPMLWLLDHTLLESSRKADEEQVVAWEKVENDESRWFRLPTGLQYPIQLEDMRYQIHLYRRLGVASNG</sequence>
<dbReference type="EMBL" id="JAVRQU010000014">
    <property type="protein sequence ID" value="KAK5695449.1"/>
    <property type="molecule type" value="Genomic_DNA"/>
</dbReference>
<evidence type="ECO:0000256" key="1">
    <source>
        <dbReference type="SAM" id="MobiDB-lite"/>
    </source>
</evidence>
<reference evidence="2" key="1">
    <citation type="submission" date="2023-08" db="EMBL/GenBank/DDBJ databases">
        <title>Black Yeasts Isolated from many extreme environments.</title>
        <authorList>
            <person name="Coleine C."/>
            <person name="Stajich J.E."/>
            <person name="Selbmann L."/>
        </authorList>
    </citation>
    <scope>NUCLEOTIDE SEQUENCE</scope>
    <source>
        <strain evidence="2">CCFEE 5810</strain>
    </source>
</reference>
<proteinExistence type="predicted"/>
<evidence type="ECO:0000313" key="2">
    <source>
        <dbReference type="EMBL" id="KAK5695449.1"/>
    </source>
</evidence>
<dbReference type="InterPro" id="IPR021463">
    <property type="entry name" value="Methyltransf_34"/>
</dbReference>
<protein>
    <recommendedName>
        <fullName evidence="4">25S rRNA (Uridine(2843)-N(3))-methyltransferase</fullName>
    </recommendedName>
</protein>